<dbReference type="SUPFAM" id="SSF46955">
    <property type="entry name" value="Putative DNA-binding domain"/>
    <property type="match status" value="1"/>
</dbReference>
<organism evidence="3 4">
    <name type="scientific">Streptomyces violaceorubidus</name>
    <dbReference type="NCBI Taxonomy" id="284042"/>
    <lineage>
        <taxon>Bacteria</taxon>
        <taxon>Bacillati</taxon>
        <taxon>Actinomycetota</taxon>
        <taxon>Actinomycetes</taxon>
        <taxon>Kitasatosporales</taxon>
        <taxon>Streptomycetaceae</taxon>
        <taxon>Streptomyces</taxon>
    </lineage>
</organism>
<evidence type="ECO:0000313" key="4">
    <source>
        <dbReference type="Proteomes" id="UP001496720"/>
    </source>
</evidence>
<dbReference type="InterPro" id="IPR000551">
    <property type="entry name" value="MerR-type_HTH_dom"/>
</dbReference>
<keyword evidence="4" id="KW-1185">Reference proteome</keyword>
<dbReference type="PRINTS" id="PR00040">
    <property type="entry name" value="HTHMERR"/>
</dbReference>
<evidence type="ECO:0000259" key="2">
    <source>
        <dbReference type="PROSITE" id="PS50937"/>
    </source>
</evidence>
<reference evidence="3 4" key="1">
    <citation type="submission" date="2024-06" db="EMBL/GenBank/DDBJ databases">
        <title>The Natural Products Discovery Center: Release of the First 8490 Sequenced Strains for Exploring Actinobacteria Biosynthetic Diversity.</title>
        <authorList>
            <person name="Kalkreuter E."/>
            <person name="Kautsar S.A."/>
            <person name="Yang D."/>
            <person name="Bader C.D."/>
            <person name="Teijaro C.N."/>
            <person name="Fluegel L."/>
            <person name="Davis C.M."/>
            <person name="Simpson J.R."/>
            <person name="Lauterbach L."/>
            <person name="Steele A.D."/>
            <person name="Gui C."/>
            <person name="Meng S."/>
            <person name="Li G."/>
            <person name="Viehrig K."/>
            <person name="Ye F."/>
            <person name="Su P."/>
            <person name="Kiefer A.F."/>
            <person name="Nichols A."/>
            <person name="Cepeda A.J."/>
            <person name="Yan W."/>
            <person name="Fan B."/>
            <person name="Jiang Y."/>
            <person name="Adhikari A."/>
            <person name="Zheng C.-J."/>
            <person name="Schuster L."/>
            <person name="Cowan T.M."/>
            <person name="Smanski M.J."/>
            <person name="Chevrette M.G."/>
            <person name="De Carvalho L.P.S."/>
            <person name="Shen B."/>
        </authorList>
    </citation>
    <scope>NUCLEOTIDE SEQUENCE [LARGE SCALE GENOMIC DNA]</scope>
    <source>
        <strain evidence="3 4">NPDC001615</strain>
    </source>
</reference>
<evidence type="ECO:0000313" key="3">
    <source>
        <dbReference type="EMBL" id="MER6169216.1"/>
    </source>
</evidence>
<dbReference type="Gene3D" id="1.10.1660.10">
    <property type="match status" value="1"/>
</dbReference>
<dbReference type="PANTHER" id="PTHR30204">
    <property type="entry name" value="REDOX-CYCLING DRUG-SENSING TRANSCRIPTIONAL ACTIVATOR SOXR"/>
    <property type="match status" value="1"/>
</dbReference>
<dbReference type="RefSeq" id="WP_352150407.1">
    <property type="nucleotide sequence ID" value="NZ_JBEOZY010000060.1"/>
</dbReference>
<keyword evidence="1" id="KW-0238">DNA-binding</keyword>
<evidence type="ECO:0000256" key="1">
    <source>
        <dbReference type="ARBA" id="ARBA00023125"/>
    </source>
</evidence>
<accession>A0ABV1T5I7</accession>
<dbReference type="PANTHER" id="PTHR30204:SF93">
    <property type="entry name" value="HTH MERR-TYPE DOMAIN-CONTAINING PROTEIN"/>
    <property type="match status" value="1"/>
</dbReference>
<dbReference type="Pfam" id="PF13411">
    <property type="entry name" value="MerR_1"/>
    <property type="match status" value="1"/>
</dbReference>
<dbReference type="SMART" id="SM00422">
    <property type="entry name" value="HTH_MERR"/>
    <property type="match status" value="1"/>
</dbReference>
<gene>
    <name evidence="3" type="ORF">ABT188_32470</name>
</gene>
<feature type="domain" description="HTH merR-type" evidence="2">
    <location>
        <begin position="13"/>
        <end position="79"/>
    </location>
</feature>
<dbReference type="InterPro" id="IPR047057">
    <property type="entry name" value="MerR_fam"/>
</dbReference>
<proteinExistence type="predicted"/>
<dbReference type="CDD" id="cd00592">
    <property type="entry name" value="HTH_MerR-like"/>
    <property type="match status" value="1"/>
</dbReference>
<dbReference type="InterPro" id="IPR009061">
    <property type="entry name" value="DNA-bd_dom_put_sf"/>
</dbReference>
<sequence length="279" mass="30289">MYPSATPPREVKIGDAAAFAGTTPRAIRHYHQIGLLPEPARGGDGRRRYGYDDMVRLLWIRKMSDAGISLDDMRAAFDEARDIGDVLGRLEETLVAREADIRRQRAAVQRLRSVGSPLGLLSPMVTDRLSHLPPGALRPADLDALLITERIFGPLGAAVQADVFIILATHPDLRAEADRLDAADAALDDTVHPHDPRVGELAAQHCAHHKALIGAIEAAGLDLAEEQLFEIDDTEASGDEDARMSAFEAVTKMPHDFSPARTRCMELTAQLMAVAAQGE</sequence>
<dbReference type="Proteomes" id="UP001496720">
    <property type="component" value="Unassembled WGS sequence"/>
</dbReference>
<dbReference type="PROSITE" id="PS50937">
    <property type="entry name" value="HTH_MERR_2"/>
    <property type="match status" value="1"/>
</dbReference>
<name>A0ABV1T5I7_9ACTN</name>
<comment type="caution">
    <text evidence="3">The sequence shown here is derived from an EMBL/GenBank/DDBJ whole genome shotgun (WGS) entry which is preliminary data.</text>
</comment>
<protein>
    <submittedName>
        <fullName evidence="3">MerR family transcriptional regulator</fullName>
    </submittedName>
</protein>
<dbReference type="EMBL" id="JBEOZY010000060">
    <property type="protein sequence ID" value="MER6169216.1"/>
    <property type="molecule type" value="Genomic_DNA"/>
</dbReference>